<protein>
    <recommendedName>
        <fullName evidence="4">DUF3592 domain-containing protein</fullName>
    </recommendedName>
</protein>
<reference evidence="2" key="1">
    <citation type="submission" date="2022-10" db="EMBL/GenBank/DDBJ databases">
        <title>Luteolibacter sp. GHJ8, whole genome shotgun sequencing project.</title>
        <authorList>
            <person name="Zhao G."/>
            <person name="Shen L."/>
        </authorList>
    </citation>
    <scope>NUCLEOTIDE SEQUENCE</scope>
    <source>
        <strain evidence="2">GHJ8</strain>
    </source>
</reference>
<gene>
    <name evidence="2" type="ORF">OJ996_26200</name>
</gene>
<sequence length="151" mass="17476">MKLALHRSITFWSGILLMAFICWAWWDSHNQVRNATWRAWSISNGYSFVTVTHFHFRGIPLITATYPFAATKPEILPFPYFARGKELLTTPRQTNQSMTYREQVAATIEGSPKKLGKSLVPHWLLLFAVALPWSALLLWRARRRKIGFKAV</sequence>
<dbReference type="EMBL" id="JAPDDR010000027">
    <property type="protein sequence ID" value="MCW1917106.1"/>
    <property type="molecule type" value="Genomic_DNA"/>
</dbReference>
<dbReference type="RefSeq" id="WP_264516725.1">
    <property type="nucleotide sequence ID" value="NZ_JAPDDR010000027.1"/>
</dbReference>
<dbReference type="Proteomes" id="UP001165653">
    <property type="component" value="Unassembled WGS sequence"/>
</dbReference>
<keyword evidence="1" id="KW-1133">Transmembrane helix</keyword>
<proteinExistence type="predicted"/>
<keyword evidence="1" id="KW-0472">Membrane</keyword>
<evidence type="ECO:0000313" key="3">
    <source>
        <dbReference type="Proteomes" id="UP001165653"/>
    </source>
</evidence>
<keyword evidence="1" id="KW-0812">Transmembrane</keyword>
<accession>A0ABT3GB80</accession>
<evidence type="ECO:0008006" key="4">
    <source>
        <dbReference type="Google" id="ProtNLM"/>
    </source>
</evidence>
<comment type="caution">
    <text evidence="2">The sequence shown here is derived from an EMBL/GenBank/DDBJ whole genome shotgun (WGS) entry which is preliminary data.</text>
</comment>
<evidence type="ECO:0000256" key="1">
    <source>
        <dbReference type="SAM" id="Phobius"/>
    </source>
</evidence>
<evidence type="ECO:0000313" key="2">
    <source>
        <dbReference type="EMBL" id="MCW1917106.1"/>
    </source>
</evidence>
<feature type="transmembrane region" description="Helical" evidence="1">
    <location>
        <begin position="9"/>
        <end position="26"/>
    </location>
</feature>
<name>A0ABT3GB80_9BACT</name>
<feature type="transmembrane region" description="Helical" evidence="1">
    <location>
        <begin position="120"/>
        <end position="139"/>
    </location>
</feature>
<keyword evidence="3" id="KW-1185">Reference proteome</keyword>
<organism evidence="2 3">
    <name type="scientific">Luteolibacter rhizosphaerae</name>
    <dbReference type="NCBI Taxonomy" id="2989719"/>
    <lineage>
        <taxon>Bacteria</taxon>
        <taxon>Pseudomonadati</taxon>
        <taxon>Verrucomicrobiota</taxon>
        <taxon>Verrucomicrobiia</taxon>
        <taxon>Verrucomicrobiales</taxon>
        <taxon>Verrucomicrobiaceae</taxon>
        <taxon>Luteolibacter</taxon>
    </lineage>
</organism>